<keyword evidence="4" id="KW-0479">Metal-binding</keyword>
<evidence type="ECO:0000259" key="7">
    <source>
        <dbReference type="PROSITE" id="PS51918"/>
    </source>
</evidence>
<protein>
    <submittedName>
        <fullName evidence="8">Anaerobic ribonucleoside-triphosphate reductase activating protein</fullName>
    </submittedName>
</protein>
<evidence type="ECO:0000256" key="1">
    <source>
        <dbReference type="ARBA" id="ARBA00001966"/>
    </source>
</evidence>
<dbReference type="InterPro" id="IPR012840">
    <property type="entry name" value="NrdG2"/>
</dbReference>
<evidence type="ECO:0000313" key="9">
    <source>
        <dbReference type="Proteomes" id="UP001652394"/>
    </source>
</evidence>
<dbReference type="SUPFAM" id="SSF102114">
    <property type="entry name" value="Radical SAM enzymes"/>
    <property type="match status" value="1"/>
</dbReference>
<keyword evidence="5" id="KW-0408">Iron</keyword>
<dbReference type="InterPro" id="IPR058240">
    <property type="entry name" value="rSAM_sf"/>
</dbReference>
<evidence type="ECO:0000256" key="4">
    <source>
        <dbReference type="ARBA" id="ARBA00022723"/>
    </source>
</evidence>
<keyword evidence="6" id="KW-0411">Iron-sulfur</keyword>
<dbReference type="Pfam" id="PF04055">
    <property type="entry name" value="Radical_SAM"/>
    <property type="match status" value="1"/>
</dbReference>
<dbReference type="PANTHER" id="PTHR30352:SF13">
    <property type="entry name" value="GLYCYL-RADICAL ENZYME ACTIVATING ENZYME YJJW-RELATED"/>
    <property type="match status" value="1"/>
</dbReference>
<evidence type="ECO:0000256" key="5">
    <source>
        <dbReference type="ARBA" id="ARBA00023004"/>
    </source>
</evidence>
<gene>
    <name evidence="8" type="ORF">OCV51_04890</name>
</gene>
<dbReference type="Gene3D" id="3.20.20.70">
    <property type="entry name" value="Aldolase class I"/>
    <property type="match status" value="1"/>
</dbReference>
<dbReference type="InterPro" id="IPR034457">
    <property type="entry name" value="Organic_radical-activating"/>
</dbReference>
<comment type="caution">
    <text evidence="8">The sequence shown here is derived from an EMBL/GenBank/DDBJ whole genome shotgun (WGS) entry which is preliminary data.</text>
</comment>
<keyword evidence="2" id="KW-0004">4Fe-4S</keyword>
<dbReference type="SFLD" id="SFLDG01094">
    <property type="entry name" value="Uncharacterised_Radical_SAM_Su"/>
    <property type="match status" value="1"/>
</dbReference>
<dbReference type="InterPro" id="IPR007197">
    <property type="entry name" value="rSAM"/>
</dbReference>
<evidence type="ECO:0000256" key="6">
    <source>
        <dbReference type="ARBA" id="ARBA00023014"/>
    </source>
</evidence>
<dbReference type="SFLD" id="SFLDG01067">
    <property type="entry name" value="SPASM/twitch_domain_containing"/>
    <property type="match status" value="1"/>
</dbReference>
<feature type="domain" description="Radical SAM core" evidence="7">
    <location>
        <begin position="13"/>
        <end position="224"/>
    </location>
</feature>
<dbReference type="SFLD" id="SFLDS00029">
    <property type="entry name" value="Radical_SAM"/>
    <property type="match status" value="1"/>
</dbReference>
<sequence length="231" mass="26141">MVIQGLQKLTLLDYPGKVACTLFTAGCNFRCPFCHNASLVTHVDRKNDIPEEEVLAFLKKRRGLLDGVCITGGEPLLQPDIEVFIRKIRDLGYLIKLDTNGSNILLLKRLAEEGLLDYVAMDIKNAPDKYGVTIGIEEYDLENILQSVEFLLSGSIPYEFRTTVVREFHKREDFAAIGRWIRGAEKYYLQSFQDSGDLIAPGLRGYTKEIMEQALEIVRKNVPNAELRGVE</sequence>
<dbReference type="InterPro" id="IPR013785">
    <property type="entry name" value="Aldolase_TIM"/>
</dbReference>
<dbReference type="PANTHER" id="PTHR30352">
    <property type="entry name" value="PYRUVATE FORMATE-LYASE-ACTIVATING ENZYME"/>
    <property type="match status" value="1"/>
</dbReference>
<reference evidence="8 9" key="1">
    <citation type="journal article" date="2021" name="ISME Commun">
        <title>Automated analysis of genomic sequences facilitates high-throughput and comprehensive description of bacteria.</title>
        <authorList>
            <person name="Hitch T.C.A."/>
        </authorList>
    </citation>
    <scope>NUCLEOTIDE SEQUENCE [LARGE SCALE GENOMIC DNA]</scope>
    <source>
        <strain evidence="8 9">H2_18</strain>
    </source>
</reference>
<dbReference type="CDD" id="cd01335">
    <property type="entry name" value="Radical_SAM"/>
    <property type="match status" value="1"/>
</dbReference>
<dbReference type="PROSITE" id="PS51918">
    <property type="entry name" value="RADICAL_SAM"/>
    <property type="match status" value="1"/>
</dbReference>
<dbReference type="Proteomes" id="UP001652394">
    <property type="component" value="Unassembled WGS sequence"/>
</dbReference>
<comment type="cofactor">
    <cofactor evidence="1">
        <name>[4Fe-4S] cluster</name>
        <dbReference type="ChEBI" id="CHEBI:49883"/>
    </cofactor>
</comment>
<organism evidence="8 9">
    <name type="scientific">Faecalicatena acetigenes</name>
    <dbReference type="NCBI Taxonomy" id="2981790"/>
    <lineage>
        <taxon>Bacteria</taxon>
        <taxon>Bacillati</taxon>
        <taxon>Bacillota</taxon>
        <taxon>Clostridia</taxon>
        <taxon>Lachnospirales</taxon>
        <taxon>Lachnospiraceae</taxon>
        <taxon>Faecalicatena</taxon>
    </lineage>
</organism>
<accession>A0ABT2T9S7</accession>
<dbReference type="NCBIfam" id="TIGR02495">
    <property type="entry name" value="NrdG2"/>
    <property type="match status" value="1"/>
</dbReference>
<proteinExistence type="predicted"/>
<evidence type="ECO:0000313" key="8">
    <source>
        <dbReference type="EMBL" id="MCU6746992.1"/>
    </source>
</evidence>
<dbReference type="RefSeq" id="WP_059066637.1">
    <property type="nucleotide sequence ID" value="NZ_JAOQJX010000005.1"/>
</dbReference>
<keyword evidence="9" id="KW-1185">Reference proteome</keyword>
<evidence type="ECO:0000256" key="3">
    <source>
        <dbReference type="ARBA" id="ARBA00022691"/>
    </source>
</evidence>
<evidence type="ECO:0000256" key="2">
    <source>
        <dbReference type="ARBA" id="ARBA00022485"/>
    </source>
</evidence>
<dbReference type="EMBL" id="JAOQJX010000005">
    <property type="protein sequence ID" value="MCU6746992.1"/>
    <property type="molecule type" value="Genomic_DNA"/>
</dbReference>
<name>A0ABT2T9S7_9FIRM</name>
<keyword evidence="3" id="KW-0949">S-adenosyl-L-methionine</keyword>